<feature type="domain" description="F-box" evidence="1">
    <location>
        <begin position="19"/>
        <end position="59"/>
    </location>
</feature>
<name>A0A5J9TZE6_9POAL</name>
<dbReference type="InterPro" id="IPR053197">
    <property type="entry name" value="F-box_SCFL_complex_component"/>
</dbReference>
<keyword evidence="3" id="KW-1185">Reference proteome</keyword>
<gene>
    <name evidence="2" type="ORF">EJB05_36913</name>
</gene>
<dbReference type="EMBL" id="RWGY01000030">
    <property type="protein sequence ID" value="TVU16759.1"/>
    <property type="molecule type" value="Genomic_DNA"/>
</dbReference>
<organism evidence="2 3">
    <name type="scientific">Eragrostis curvula</name>
    <name type="common">weeping love grass</name>
    <dbReference type="NCBI Taxonomy" id="38414"/>
    <lineage>
        <taxon>Eukaryota</taxon>
        <taxon>Viridiplantae</taxon>
        <taxon>Streptophyta</taxon>
        <taxon>Embryophyta</taxon>
        <taxon>Tracheophyta</taxon>
        <taxon>Spermatophyta</taxon>
        <taxon>Magnoliopsida</taxon>
        <taxon>Liliopsida</taxon>
        <taxon>Poales</taxon>
        <taxon>Poaceae</taxon>
        <taxon>PACMAD clade</taxon>
        <taxon>Chloridoideae</taxon>
        <taxon>Eragrostideae</taxon>
        <taxon>Eragrostidinae</taxon>
        <taxon>Eragrostis</taxon>
    </lineage>
</organism>
<dbReference type="PANTHER" id="PTHR34223:SF119">
    <property type="entry name" value="F-BOX DOMAIN-CONTAINING PROTEIN"/>
    <property type="match status" value="1"/>
</dbReference>
<dbReference type="CDD" id="cd22160">
    <property type="entry name" value="F-box_AtFBL13-like"/>
    <property type="match status" value="1"/>
</dbReference>
<dbReference type="Gramene" id="TVU16759">
    <property type="protein sequence ID" value="TVU16759"/>
    <property type="gene ID" value="EJB05_36913"/>
</dbReference>
<proteinExistence type="predicted"/>
<accession>A0A5J9TZE6</accession>
<evidence type="ECO:0000259" key="1">
    <source>
        <dbReference type="Pfam" id="PF00646"/>
    </source>
</evidence>
<dbReference type="Proteomes" id="UP000324897">
    <property type="component" value="Unassembled WGS sequence"/>
</dbReference>
<dbReference type="AlphaFoldDB" id="A0A5J9TZE6"/>
<sequence length="515" mass="57901">MRHSSRAKEAAMPRGVDRISALPDGVLEHVLGFLPADRAVQTSVLARRWRHLWRSMRRLRLECNDKHKWHIADGFTKFMSGLLLLRNAAVALDEVEFRDSPIKDKDAACINIWVRHALSGQAKKLVIRFNTYYARLDGLPLVSQHLHRLEFGGVRLDRNVLDFGSCPVLQVLEIAGCQIFCERISSQSIKHLIVRCSSFSSGPRTRISIPTLVSLKLDFFKARAPLLETMPLLQMAYVEPCFFGIEDYCTKGGSRKSCGKCADCCGEDDHNGHSVLLGGLSSAGYLELKAYPAKIIFRRDLRWCPTFSNLKTLILNEWCVANEPSALICILQHSPVLEKMTLQLAKGPKDTMELGDIYNVMDKSADISKHLERVDVQCEVVDERVCNILKLLKTLDVKFTLERTKKYLQRCATWKACGPCLNCCSGHNDLNASDILGCLSNATKLELKITAWGTAFKWTEESEGISHPMDPLPSISELLHTVEIKCTEVDERVCFISKFLGGLFNHININLDDAP</sequence>
<dbReference type="SUPFAM" id="SSF81383">
    <property type="entry name" value="F-box domain"/>
    <property type="match status" value="1"/>
</dbReference>
<dbReference type="InterPro" id="IPR036047">
    <property type="entry name" value="F-box-like_dom_sf"/>
</dbReference>
<dbReference type="Pfam" id="PF00646">
    <property type="entry name" value="F-box"/>
    <property type="match status" value="1"/>
</dbReference>
<dbReference type="Gene3D" id="1.20.1280.50">
    <property type="match status" value="1"/>
</dbReference>
<dbReference type="InterPro" id="IPR001810">
    <property type="entry name" value="F-box_dom"/>
</dbReference>
<comment type="caution">
    <text evidence="2">The sequence shown here is derived from an EMBL/GenBank/DDBJ whole genome shotgun (WGS) entry which is preliminary data.</text>
</comment>
<reference evidence="2 3" key="1">
    <citation type="journal article" date="2019" name="Sci. Rep.">
        <title>A high-quality genome of Eragrostis curvula grass provides insights into Poaceae evolution and supports new strategies to enhance forage quality.</title>
        <authorList>
            <person name="Carballo J."/>
            <person name="Santos B.A.C.M."/>
            <person name="Zappacosta D."/>
            <person name="Garbus I."/>
            <person name="Selva J.P."/>
            <person name="Gallo C.A."/>
            <person name="Diaz A."/>
            <person name="Albertini E."/>
            <person name="Caccamo M."/>
            <person name="Echenique V."/>
        </authorList>
    </citation>
    <scope>NUCLEOTIDE SEQUENCE [LARGE SCALE GENOMIC DNA]</scope>
    <source>
        <strain evidence="3">cv. Victoria</strain>
        <tissue evidence="2">Leaf</tissue>
    </source>
</reference>
<dbReference type="PANTHER" id="PTHR34223">
    <property type="entry name" value="OS11G0201299 PROTEIN"/>
    <property type="match status" value="1"/>
</dbReference>
<dbReference type="OrthoDB" id="2411074at2759"/>
<protein>
    <recommendedName>
        <fullName evidence="1">F-box domain-containing protein</fullName>
    </recommendedName>
</protein>
<dbReference type="InterPro" id="IPR053781">
    <property type="entry name" value="F-box_AtFBL13-like"/>
</dbReference>
<feature type="non-terminal residue" evidence="2">
    <location>
        <position position="1"/>
    </location>
</feature>
<evidence type="ECO:0000313" key="2">
    <source>
        <dbReference type="EMBL" id="TVU16759.1"/>
    </source>
</evidence>
<evidence type="ECO:0000313" key="3">
    <source>
        <dbReference type="Proteomes" id="UP000324897"/>
    </source>
</evidence>